<name>A0A833KZS4_UNCSA</name>
<comment type="catalytic activity">
    <reaction evidence="7 8">
        <text>L-histidinol + 2 NAD(+) + H2O = L-histidine + 2 NADH + 3 H(+)</text>
        <dbReference type="Rhea" id="RHEA:20641"/>
        <dbReference type="ChEBI" id="CHEBI:15377"/>
        <dbReference type="ChEBI" id="CHEBI:15378"/>
        <dbReference type="ChEBI" id="CHEBI:57540"/>
        <dbReference type="ChEBI" id="CHEBI:57595"/>
        <dbReference type="ChEBI" id="CHEBI:57699"/>
        <dbReference type="ChEBI" id="CHEBI:57945"/>
        <dbReference type="EC" id="1.1.1.23"/>
    </reaction>
</comment>
<dbReference type="InterPro" id="IPR022695">
    <property type="entry name" value="Histidinol_DH_monofunct"/>
</dbReference>
<comment type="caution">
    <text evidence="16">The sequence shown here is derived from an EMBL/GenBank/DDBJ whole genome shotgun (WGS) entry which is preliminary data.</text>
</comment>
<dbReference type="InterPro" id="IPR012131">
    <property type="entry name" value="Hstdl_DH"/>
</dbReference>
<feature type="active site" description="Proton acceptor" evidence="8 10">
    <location>
        <position position="321"/>
    </location>
</feature>
<dbReference type="UniPathway" id="UPA00031">
    <property type="reaction ID" value="UER00014"/>
</dbReference>
<feature type="binding site" evidence="8 11">
    <location>
        <position position="185"/>
    </location>
    <ligand>
        <name>NAD(+)</name>
        <dbReference type="ChEBI" id="CHEBI:57540"/>
    </ligand>
</feature>
<dbReference type="GO" id="GO:0004399">
    <property type="term" value="F:histidinol dehydrogenase activity"/>
    <property type="evidence" value="ECO:0007669"/>
    <property type="project" value="UniProtKB-UniRule"/>
</dbReference>
<evidence type="ECO:0000313" key="16">
    <source>
        <dbReference type="EMBL" id="KAF0132848.1"/>
    </source>
</evidence>
<evidence type="ECO:0000256" key="8">
    <source>
        <dbReference type="HAMAP-Rule" id="MF_01024"/>
    </source>
</evidence>
<evidence type="ECO:0000256" key="13">
    <source>
        <dbReference type="PIRSR" id="PIRSR000099-4"/>
    </source>
</evidence>
<dbReference type="GO" id="GO:0051287">
    <property type="term" value="F:NAD binding"/>
    <property type="evidence" value="ECO:0007669"/>
    <property type="project" value="InterPro"/>
</dbReference>
<dbReference type="GO" id="GO:0005829">
    <property type="term" value="C:cytosol"/>
    <property type="evidence" value="ECO:0007669"/>
    <property type="project" value="TreeGrafter"/>
</dbReference>
<reference evidence="16 17" key="1">
    <citation type="submission" date="2019-12" db="EMBL/GenBank/DDBJ databases">
        <authorList>
            <person name="Wolfe R."/>
            <person name="Danczak R."/>
            <person name="Wilkins M."/>
        </authorList>
    </citation>
    <scope>NUCLEOTIDE SEQUENCE [LARGE SCALE GENOMIC DNA]</scope>
    <source>
        <strain evidence="16">X2_MaxBin.013</strain>
    </source>
</reference>
<dbReference type="GO" id="GO:0000105">
    <property type="term" value="P:L-histidine biosynthetic process"/>
    <property type="evidence" value="ECO:0007669"/>
    <property type="project" value="UniProtKB-UniRule"/>
</dbReference>
<keyword evidence="6 8" id="KW-0560">Oxidoreductase</keyword>
<dbReference type="InterPro" id="IPR001692">
    <property type="entry name" value="Histidinol_DH_CS"/>
</dbReference>
<keyword evidence="15" id="KW-0175">Coiled coil</keyword>
<dbReference type="SUPFAM" id="SSF53720">
    <property type="entry name" value="ALDH-like"/>
    <property type="match status" value="1"/>
</dbReference>
<evidence type="ECO:0000256" key="9">
    <source>
        <dbReference type="PIRNR" id="PIRNR000099"/>
    </source>
</evidence>
<dbReference type="PANTHER" id="PTHR21256">
    <property type="entry name" value="HISTIDINOL DEHYDROGENASE HDH"/>
    <property type="match status" value="1"/>
</dbReference>
<comment type="pathway">
    <text evidence="8">Amino-acid biosynthesis; L-histidine biosynthesis; L-histidine from 5-phospho-alpha-D-ribose 1-diphosphate: step 9/9.</text>
</comment>
<feature type="binding site" evidence="8 12">
    <location>
        <position position="409"/>
    </location>
    <ligand>
        <name>substrate</name>
    </ligand>
</feature>
<dbReference type="HAMAP" id="MF_01024">
    <property type="entry name" value="HisD"/>
    <property type="match status" value="1"/>
</dbReference>
<evidence type="ECO:0000256" key="15">
    <source>
        <dbReference type="SAM" id="Coils"/>
    </source>
</evidence>
<feature type="binding site" evidence="8 11">
    <location>
        <position position="208"/>
    </location>
    <ligand>
        <name>NAD(+)</name>
        <dbReference type="ChEBI" id="CHEBI:57540"/>
    </ligand>
</feature>
<evidence type="ECO:0000256" key="14">
    <source>
        <dbReference type="RuleBase" id="RU004175"/>
    </source>
</evidence>
<organism evidence="16 17">
    <name type="scientific">Candidatus Saganbacteria bacterium</name>
    <dbReference type="NCBI Taxonomy" id="2575572"/>
    <lineage>
        <taxon>Bacteria</taxon>
        <taxon>Bacillati</taxon>
        <taxon>Saganbacteria</taxon>
    </lineage>
</organism>
<feature type="binding site" evidence="8 13">
    <location>
        <position position="256"/>
    </location>
    <ligand>
        <name>Zn(2+)</name>
        <dbReference type="ChEBI" id="CHEBI:29105"/>
    </ligand>
</feature>
<comment type="similarity">
    <text evidence="2 8 9 14">Belongs to the histidinol dehydrogenase family.</text>
</comment>
<dbReference type="Proteomes" id="UP000488506">
    <property type="component" value="Unassembled WGS sequence"/>
</dbReference>
<keyword evidence="8" id="KW-0028">Amino-acid biosynthesis</keyword>
<evidence type="ECO:0000256" key="2">
    <source>
        <dbReference type="ARBA" id="ARBA00010178"/>
    </source>
</evidence>
<feature type="binding site" evidence="8 12">
    <location>
        <position position="231"/>
    </location>
    <ligand>
        <name>substrate</name>
    </ligand>
</feature>
<feature type="binding site" evidence="8 12">
    <location>
        <position position="253"/>
    </location>
    <ligand>
        <name>substrate</name>
    </ligand>
</feature>
<feature type="binding site" evidence="8 13">
    <location>
        <position position="253"/>
    </location>
    <ligand>
        <name>Zn(2+)</name>
        <dbReference type="ChEBI" id="CHEBI:29105"/>
    </ligand>
</feature>
<dbReference type="Pfam" id="PF00815">
    <property type="entry name" value="Histidinol_dh"/>
    <property type="match status" value="1"/>
</dbReference>
<dbReference type="PANTHER" id="PTHR21256:SF2">
    <property type="entry name" value="HISTIDINE BIOSYNTHESIS TRIFUNCTIONAL PROTEIN"/>
    <property type="match status" value="1"/>
</dbReference>
<evidence type="ECO:0000256" key="10">
    <source>
        <dbReference type="PIRSR" id="PIRSR000099-1"/>
    </source>
</evidence>
<dbReference type="PIRSF" id="PIRSF000099">
    <property type="entry name" value="Histidinol_dh"/>
    <property type="match status" value="1"/>
</dbReference>
<keyword evidence="4 8" id="KW-0479">Metal-binding</keyword>
<evidence type="ECO:0000256" key="12">
    <source>
        <dbReference type="PIRSR" id="PIRSR000099-3"/>
    </source>
</evidence>
<feature type="binding site" evidence="8 13">
    <location>
        <position position="355"/>
    </location>
    <ligand>
        <name>Zn(2+)</name>
        <dbReference type="ChEBI" id="CHEBI:29105"/>
    </ligand>
</feature>
<feature type="coiled-coil region" evidence="15">
    <location>
        <begin position="269"/>
        <end position="296"/>
    </location>
</feature>
<keyword evidence="5 8" id="KW-0862">Zinc</keyword>
<dbReference type="Gene3D" id="1.20.5.1300">
    <property type="match status" value="1"/>
</dbReference>
<dbReference type="CDD" id="cd06572">
    <property type="entry name" value="Histidinol_dh"/>
    <property type="match status" value="1"/>
</dbReference>
<evidence type="ECO:0000256" key="1">
    <source>
        <dbReference type="ARBA" id="ARBA00003850"/>
    </source>
</evidence>
<feature type="binding site" evidence="8 12">
    <location>
        <position position="414"/>
    </location>
    <ligand>
        <name>substrate</name>
    </ligand>
</feature>
<dbReference type="PRINTS" id="PR00083">
    <property type="entry name" value="HOLDHDRGNASE"/>
</dbReference>
<gene>
    <name evidence="8" type="primary">hisD</name>
    <name evidence="16" type="ORF">FD145_1553</name>
</gene>
<dbReference type="GO" id="GO:0008270">
    <property type="term" value="F:zinc ion binding"/>
    <property type="evidence" value="ECO:0007669"/>
    <property type="project" value="UniProtKB-UniRule"/>
</dbReference>
<feature type="binding site" evidence="8 13">
    <location>
        <position position="414"/>
    </location>
    <ligand>
        <name>Zn(2+)</name>
        <dbReference type="ChEBI" id="CHEBI:29105"/>
    </ligand>
</feature>
<comment type="cofactor">
    <cofactor evidence="8 13">
        <name>Zn(2+)</name>
        <dbReference type="ChEBI" id="CHEBI:29105"/>
    </cofactor>
    <text evidence="8 13">Binds 1 zinc ion per subunit.</text>
</comment>
<feature type="binding site" evidence="8 12">
    <location>
        <position position="355"/>
    </location>
    <ligand>
        <name>substrate</name>
    </ligand>
</feature>
<sequence>MIKIVEKGEIENELEKIIKSKSIEFNNDAVKTVGSIIEKIKKEKDKGLKELTLKYDKQDIEDFRVPSEVIETAYKSSAPSFLEALRKAKDNIESFHAKQKKDEWFEQVEDDVFLGMRVVPIESVGVYVPGGSAAYPSTVLMNVIPAIVAGVSRITIASPPKISPLILAAAAELGVSEIYQMGGAQAIAALAYGTETIPKVDKIVGPGNLYVALAKKMVFGAVGIDSLAGPSDIVIVADCESDANFIAADLLAQSEHDAESSAILITDSKELASKVMDELEKQIVKLKRKEIAEKALNKNGKIFLIDNLSKAPNIVNQIAPEHLEILSSPPQEMIEKIKNAGAIFLGPFSPVAVGDYMAGPNHVLPTGGTARFSSPLSVYDFIKRQSIVGYTKAALEKTKSKIQMLAELEGLDAHARSIEIRFS</sequence>
<keyword evidence="8" id="KW-0368">Histidine biosynthesis</keyword>
<dbReference type="PROSITE" id="PS00611">
    <property type="entry name" value="HISOL_DEHYDROGENASE"/>
    <property type="match status" value="1"/>
</dbReference>
<accession>A0A833KZS4</accession>
<dbReference type="EC" id="1.1.1.23" evidence="3 8"/>
<dbReference type="Gene3D" id="3.40.50.1980">
    <property type="entry name" value="Nitrogenase molybdenum iron protein domain"/>
    <property type="match status" value="2"/>
</dbReference>
<feature type="binding site" evidence="8 12">
    <location>
        <position position="322"/>
    </location>
    <ligand>
        <name>substrate</name>
    </ligand>
</feature>
<dbReference type="AlphaFoldDB" id="A0A833KZS4"/>
<feature type="active site" description="Proton acceptor" evidence="8 10">
    <location>
        <position position="322"/>
    </location>
</feature>
<comment type="function">
    <text evidence="1 8">Catalyzes the sequential NAD-dependent oxidations of L-histidinol to L-histidinaldehyde and then to L-histidine.</text>
</comment>
<evidence type="ECO:0000256" key="4">
    <source>
        <dbReference type="ARBA" id="ARBA00022723"/>
    </source>
</evidence>
<dbReference type="FunFam" id="3.40.50.1980:FF:000001">
    <property type="entry name" value="Histidinol dehydrogenase"/>
    <property type="match status" value="1"/>
</dbReference>
<evidence type="ECO:0000256" key="3">
    <source>
        <dbReference type="ARBA" id="ARBA00012965"/>
    </source>
</evidence>
<protein>
    <recommendedName>
        <fullName evidence="3 8">Histidinol dehydrogenase</fullName>
        <shortName evidence="8">HDH</shortName>
        <ecNumber evidence="3 8">1.1.1.23</ecNumber>
    </recommendedName>
</protein>
<evidence type="ECO:0000256" key="7">
    <source>
        <dbReference type="ARBA" id="ARBA00049489"/>
    </source>
</evidence>
<dbReference type="EMBL" id="WPAF01000041">
    <property type="protein sequence ID" value="KAF0132848.1"/>
    <property type="molecule type" value="Genomic_DNA"/>
</dbReference>
<feature type="binding site" evidence="8 12">
    <location>
        <position position="256"/>
    </location>
    <ligand>
        <name>substrate</name>
    </ligand>
</feature>
<proteinExistence type="inferred from homology"/>
<evidence type="ECO:0000256" key="5">
    <source>
        <dbReference type="ARBA" id="ARBA00022833"/>
    </source>
</evidence>
<evidence type="ECO:0000313" key="17">
    <source>
        <dbReference type="Proteomes" id="UP000488506"/>
    </source>
</evidence>
<dbReference type="InterPro" id="IPR016161">
    <property type="entry name" value="Ald_DH/histidinol_DH"/>
</dbReference>
<evidence type="ECO:0000256" key="6">
    <source>
        <dbReference type="ARBA" id="ARBA00023002"/>
    </source>
</evidence>
<feature type="binding site" evidence="8 11">
    <location>
        <position position="127"/>
    </location>
    <ligand>
        <name>NAD(+)</name>
        <dbReference type="ChEBI" id="CHEBI:57540"/>
    </ligand>
</feature>
<keyword evidence="8 11" id="KW-0520">NAD</keyword>
<dbReference type="NCBIfam" id="TIGR00069">
    <property type="entry name" value="hisD"/>
    <property type="match status" value="1"/>
</dbReference>
<dbReference type="FunFam" id="3.40.50.1980:FF:000026">
    <property type="entry name" value="Histidinol dehydrogenase"/>
    <property type="match status" value="1"/>
</dbReference>
<evidence type="ECO:0000256" key="11">
    <source>
        <dbReference type="PIRSR" id="PIRSR000099-2"/>
    </source>
</evidence>